<feature type="transmembrane region" description="Helical" evidence="1">
    <location>
        <begin position="6"/>
        <end position="25"/>
    </location>
</feature>
<comment type="caution">
    <text evidence="2">The sequence shown here is derived from an EMBL/GenBank/DDBJ whole genome shotgun (WGS) entry which is preliminary data.</text>
</comment>
<dbReference type="EMBL" id="MAYW01000032">
    <property type="protein sequence ID" value="ODS33313.1"/>
    <property type="molecule type" value="Genomic_DNA"/>
</dbReference>
<proteinExistence type="predicted"/>
<dbReference type="AlphaFoldDB" id="A0A1E3XCH6"/>
<name>A0A1E3XCH6_9BACT</name>
<protein>
    <submittedName>
        <fullName evidence="2">Uncharacterized protein</fullName>
    </submittedName>
</protein>
<dbReference type="Proteomes" id="UP000094056">
    <property type="component" value="Unassembled WGS sequence"/>
</dbReference>
<evidence type="ECO:0000256" key="1">
    <source>
        <dbReference type="SAM" id="Phobius"/>
    </source>
</evidence>
<gene>
    <name evidence="2" type="ORF">SCARUB_01567</name>
</gene>
<keyword evidence="1" id="KW-1133">Transmembrane helix</keyword>
<accession>A0A1E3XCH6</accession>
<evidence type="ECO:0000313" key="2">
    <source>
        <dbReference type="EMBL" id="ODS33313.1"/>
    </source>
</evidence>
<evidence type="ECO:0000313" key="3">
    <source>
        <dbReference type="Proteomes" id="UP000094056"/>
    </source>
</evidence>
<reference evidence="2 3" key="1">
    <citation type="submission" date="2016-07" db="EMBL/GenBank/DDBJ databases">
        <title>Draft genome of Scalindua rubra, obtained from a brine-seawater interface in the Red Sea, sheds light on salt adaptation in anammox bacteria.</title>
        <authorList>
            <person name="Speth D.R."/>
            <person name="Lagkouvardos I."/>
            <person name="Wang Y."/>
            <person name="Qian P.-Y."/>
            <person name="Dutilh B.E."/>
            <person name="Jetten M.S."/>
        </authorList>
    </citation>
    <scope>NUCLEOTIDE SEQUENCE [LARGE SCALE GENOMIC DNA]</scope>
    <source>
        <strain evidence="2">BSI-1</strain>
    </source>
</reference>
<keyword evidence="1" id="KW-0812">Transmembrane</keyword>
<organism evidence="2 3">
    <name type="scientific">Candidatus Scalindua rubra</name>
    <dbReference type="NCBI Taxonomy" id="1872076"/>
    <lineage>
        <taxon>Bacteria</taxon>
        <taxon>Pseudomonadati</taxon>
        <taxon>Planctomycetota</taxon>
        <taxon>Candidatus Brocadiia</taxon>
        <taxon>Candidatus Brocadiales</taxon>
        <taxon>Candidatus Scalinduaceae</taxon>
        <taxon>Candidatus Scalindua</taxon>
    </lineage>
</organism>
<keyword evidence="1" id="KW-0472">Membrane</keyword>
<sequence>MDNLRLIIIIVIFCGIVIAFVYSRFVRIRGKTKQKHMQETQQHKASEEKKASSVVDNFLVLMNLIRKKKVKL</sequence>